<dbReference type="Pfam" id="PF02625">
    <property type="entry name" value="XdhC_CoxI"/>
    <property type="match status" value="1"/>
</dbReference>
<feature type="domain" description="XdhC- CoxI" evidence="1">
    <location>
        <begin position="29"/>
        <end position="88"/>
    </location>
</feature>
<dbReference type="Gene3D" id="3.40.50.720">
    <property type="entry name" value="NAD(P)-binding Rossmann-like Domain"/>
    <property type="match status" value="1"/>
</dbReference>
<dbReference type="Pfam" id="PF13478">
    <property type="entry name" value="XdhC_C"/>
    <property type="match status" value="1"/>
</dbReference>
<feature type="domain" description="XdhC Rossmann" evidence="2">
    <location>
        <begin position="135"/>
        <end position="278"/>
    </location>
</feature>
<keyword evidence="4" id="KW-1185">Reference proteome</keyword>
<dbReference type="PANTHER" id="PTHR30388">
    <property type="entry name" value="ALDEHYDE OXIDOREDUCTASE MOLYBDENUM COFACTOR ASSEMBLY PROTEIN"/>
    <property type="match status" value="1"/>
</dbReference>
<proteinExistence type="predicted"/>
<dbReference type="InterPro" id="IPR052698">
    <property type="entry name" value="MoCofactor_Util/Proc"/>
</dbReference>
<evidence type="ECO:0000259" key="1">
    <source>
        <dbReference type="Pfam" id="PF02625"/>
    </source>
</evidence>
<protein>
    <submittedName>
        <fullName evidence="3">Xanthine dehydrogenase accessory protein XdhC</fullName>
    </submittedName>
</protein>
<sequence>MHSLIGHRNADRAGHLQAAEATLAVARHWVATGEPAMLVRVGQTKGSVPRETGTCMLVSAQHVAGTIGGGHLEQQAIARAREQLARGHDTHPSAWPVALGPSLGQCCGGALTLHFEPLDDTRLRSWTAPAPRFTLQLHGAGHVGRAVVQLLGQVPCQVEWIDERESEFPAGPLPEHIRRVCVEPVEAEVPLAAPGTFYLVLTHNHDLDLRLAHAILKRQDAGWFGLIGSATKRARFEHRLQERGIPADALARMHCPIGLPGIDGKEPGVIAVSVVAQMLQAHKLSQKMF</sequence>
<gene>
    <name evidence="3" type="primary">xdhC</name>
    <name evidence="3" type="ORF">AACH00_14740</name>
</gene>
<organism evidence="3 4">
    <name type="scientific">Ideonella margarita</name>
    <dbReference type="NCBI Taxonomy" id="2984191"/>
    <lineage>
        <taxon>Bacteria</taxon>
        <taxon>Pseudomonadati</taxon>
        <taxon>Pseudomonadota</taxon>
        <taxon>Betaproteobacteria</taxon>
        <taxon>Burkholderiales</taxon>
        <taxon>Sphaerotilaceae</taxon>
        <taxon>Ideonella</taxon>
    </lineage>
</organism>
<evidence type="ECO:0000259" key="2">
    <source>
        <dbReference type="Pfam" id="PF13478"/>
    </source>
</evidence>
<dbReference type="Proteomes" id="UP001379945">
    <property type="component" value="Unassembled WGS sequence"/>
</dbReference>
<evidence type="ECO:0000313" key="3">
    <source>
        <dbReference type="EMBL" id="MEK8047616.1"/>
    </source>
</evidence>
<comment type="caution">
    <text evidence="3">The sequence shown here is derived from an EMBL/GenBank/DDBJ whole genome shotgun (WGS) entry which is preliminary data.</text>
</comment>
<dbReference type="EMBL" id="JBBUTI010000010">
    <property type="protein sequence ID" value="MEK8047616.1"/>
    <property type="molecule type" value="Genomic_DNA"/>
</dbReference>
<dbReference type="NCBIfam" id="TIGR02964">
    <property type="entry name" value="xanthine_xdhC"/>
    <property type="match status" value="1"/>
</dbReference>
<name>A0ABU9C7I1_9BURK</name>
<dbReference type="PANTHER" id="PTHR30388:SF6">
    <property type="entry name" value="XANTHINE DEHYDROGENASE SUBUNIT A-RELATED"/>
    <property type="match status" value="1"/>
</dbReference>
<dbReference type="InterPro" id="IPR027051">
    <property type="entry name" value="XdhC_Rossmann_dom"/>
</dbReference>
<dbReference type="InterPro" id="IPR003777">
    <property type="entry name" value="XdhC_CoxI"/>
</dbReference>
<reference evidence="3 4" key="1">
    <citation type="submission" date="2024-04" db="EMBL/GenBank/DDBJ databases">
        <title>Novel species of the genus Ideonella isolated from streams.</title>
        <authorList>
            <person name="Lu H."/>
        </authorList>
    </citation>
    <scope>NUCLEOTIDE SEQUENCE [LARGE SCALE GENOMIC DNA]</scope>
    <source>
        <strain evidence="3 4">LYT19W</strain>
    </source>
</reference>
<dbReference type="InterPro" id="IPR014308">
    <property type="entry name" value="Xanthine_DH_XdhC"/>
</dbReference>
<accession>A0ABU9C7I1</accession>
<evidence type="ECO:0000313" key="4">
    <source>
        <dbReference type="Proteomes" id="UP001379945"/>
    </source>
</evidence>
<dbReference type="RefSeq" id="WP_341399923.1">
    <property type="nucleotide sequence ID" value="NZ_JBBUTI010000010.1"/>
</dbReference>